<dbReference type="InterPro" id="IPR036162">
    <property type="entry name" value="Resolvase-like_N_sf"/>
</dbReference>
<accession>A0A1G7TAU2</accession>
<sequence>MIEDCVKIKLNPVITEIVSRFGRDTVEALETIRLFKEQKVHLIFDQENFDTFKDDGELILSIYESVSHADNESRGRNIQIGHRH</sequence>
<reference evidence="2 3" key="1">
    <citation type="submission" date="2016-10" db="EMBL/GenBank/DDBJ databases">
        <authorList>
            <person name="de Groot N.N."/>
        </authorList>
    </citation>
    <scope>NUCLEOTIDE SEQUENCE [LARGE SCALE GENOMIC DNA]</scope>
    <source>
        <strain evidence="2 3">ATCC BAA-466</strain>
    </source>
</reference>
<dbReference type="GO" id="GO:0003677">
    <property type="term" value="F:DNA binding"/>
    <property type="evidence" value="ECO:0007669"/>
    <property type="project" value="InterPro"/>
</dbReference>
<organism evidence="2 3">
    <name type="scientific">Facklamia miroungae</name>
    <dbReference type="NCBI Taxonomy" id="120956"/>
    <lineage>
        <taxon>Bacteria</taxon>
        <taxon>Bacillati</taxon>
        <taxon>Bacillota</taxon>
        <taxon>Bacilli</taxon>
        <taxon>Lactobacillales</taxon>
        <taxon>Aerococcaceae</taxon>
        <taxon>Facklamia</taxon>
    </lineage>
</organism>
<evidence type="ECO:0000259" key="1">
    <source>
        <dbReference type="Pfam" id="PF00239"/>
    </source>
</evidence>
<dbReference type="Pfam" id="PF00239">
    <property type="entry name" value="Resolvase"/>
    <property type="match status" value="1"/>
</dbReference>
<gene>
    <name evidence="2" type="ORF">SAMN05421791_10573</name>
</gene>
<dbReference type="InterPro" id="IPR006119">
    <property type="entry name" value="Resolv_N"/>
</dbReference>
<evidence type="ECO:0000313" key="2">
    <source>
        <dbReference type="EMBL" id="SDG32477.1"/>
    </source>
</evidence>
<name>A0A1G7TAU2_9LACT</name>
<protein>
    <submittedName>
        <fullName evidence="2">Resolvase, N terminal domain</fullName>
    </submittedName>
</protein>
<dbReference type="EMBL" id="FNCK01000005">
    <property type="protein sequence ID" value="SDG32477.1"/>
    <property type="molecule type" value="Genomic_DNA"/>
</dbReference>
<feature type="domain" description="Resolvase/invertase-type recombinase catalytic" evidence="1">
    <location>
        <begin position="1"/>
        <end position="81"/>
    </location>
</feature>
<keyword evidence="3" id="KW-1185">Reference proteome</keyword>
<dbReference type="OrthoDB" id="9811097at2"/>
<dbReference type="AlphaFoldDB" id="A0A1G7TAU2"/>
<proteinExistence type="predicted"/>
<dbReference type="SUPFAM" id="SSF53041">
    <property type="entry name" value="Resolvase-like"/>
    <property type="match status" value="1"/>
</dbReference>
<dbReference type="Proteomes" id="UP000199708">
    <property type="component" value="Unassembled WGS sequence"/>
</dbReference>
<evidence type="ECO:0000313" key="3">
    <source>
        <dbReference type="Proteomes" id="UP000199708"/>
    </source>
</evidence>
<dbReference type="GO" id="GO:0000150">
    <property type="term" value="F:DNA strand exchange activity"/>
    <property type="evidence" value="ECO:0007669"/>
    <property type="project" value="InterPro"/>
</dbReference>
<dbReference type="STRING" id="120956.SAMN05421791_10573"/>
<dbReference type="Gene3D" id="3.40.50.1390">
    <property type="entry name" value="Resolvase, N-terminal catalytic domain"/>
    <property type="match status" value="1"/>
</dbReference>